<feature type="transmembrane region" description="Helical" evidence="8">
    <location>
        <begin position="84"/>
        <end position="104"/>
    </location>
</feature>
<organism evidence="11 12">
    <name type="scientific">Sinorhizobium chiapasense</name>
    <dbReference type="NCBI Taxonomy" id="501572"/>
    <lineage>
        <taxon>Bacteria</taxon>
        <taxon>Pseudomonadati</taxon>
        <taxon>Pseudomonadota</taxon>
        <taxon>Alphaproteobacteria</taxon>
        <taxon>Hyphomicrobiales</taxon>
        <taxon>Rhizobiaceae</taxon>
        <taxon>Sinorhizobium/Ensifer group</taxon>
        <taxon>Sinorhizobium</taxon>
    </lineage>
</organism>
<dbReference type="PROSITE" id="PS01219">
    <property type="entry name" value="AMMONIUM_TRANSP"/>
    <property type="match status" value="1"/>
</dbReference>
<keyword evidence="7 8" id="KW-0924">Ammonia transport</keyword>
<accession>A0ABZ2B728</accession>
<feature type="transmembrane region" description="Helical" evidence="8">
    <location>
        <begin position="176"/>
        <end position="200"/>
    </location>
</feature>
<dbReference type="Pfam" id="PF00909">
    <property type="entry name" value="Ammonium_transp"/>
    <property type="match status" value="1"/>
</dbReference>
<keyword evidence="3 8" id="KW-0813">Transport</keyword>
<keyword evidence="9" id="KW-0732">Signal</keyword>
<dbReference type="InterPro" id="IPR024041">
    <property type="entry name" value="NH4_transpt_AmtB-like_dom"/>
</dbReference>
<dbReference type="EMBL" id="CP133148">
    <property type="protein sequence ID" value="WVT03305.1"/>
    <property type="molecule type" value="Genomic_DNA"/>
</dbReference>
<comment type="similarity">
    <text evidence="2 8">Belongs to the ammonia transporter channel (TC 1.A.11.2) family.</text>
</comment>
<gene>
    <name evidence="11" type="ORF">RB548_17745</name>
</gene>
<dbReference type="SUPFAM" id="SSF111352">
    <property type="entry name" value="Ammonium transporter"/>
    <property type="match status" value="1"/>
</dbReference>
<evidence type="ECO:0000313" key="11">
    <source>
        <dbReference type="EMBL" id="WVT03305.1"/>
    </source>
</evidence>
<evidence type="ECO:0000259" key="10">
    <source>
        <dbReference type="Pfam" id="PF00909"/>
    </source>
</evidence>
<feature type="domain" description="Ammonium transporter AmtB-like" evidence="10">
    <location>
        <begin position="52"/>
        <end position="472"/>
    </location>
</feature>
<comment type="caution">
    <text evidence="8">Lacks conserved residue(s) required for the propagation of feature annotation.</text>
</comment>
<dbReference type="Gene3D" id="1.10.3430.10">
    <property type="entry name" value="Ammonium transporter AmtB like domains"/>
    <property type="match status" value="1"/>
</dbReference>
<feature type="transmembrane region" description="Helical" evidence="8">
    <location>
        <begin position="147"/>
        <end position="169"/>
    </location>
</feature>
<keyword evidence="5 8" id="KW-1133">Transmembrane helix</keyword>
<feature type="transmembrane region" description="Helical" evidence="8">
    <location>
        <begin position="52"/>
        <end position="72"/>
    </location>
</feature>
<evidence type="ECO:0000256" key="1">
    <source>
        <dbReference type="ARBA" id="ARBA00004141"/>
    </source>
</evidence>
<feature type="signal peptide" evidence="9">
    <location>
        <begin position="1"/>
        <end position="28"/>
    </location>
</feature>
<dbReference type="InterPro" id="IPR001905">
    <property type="entry name" value="Ammonium_transpt"/>
</dbReference>
<dbReference type="Proteomes" id="UP001432360">
    <property type="component" value="Chromosome"/>
</dbReference>
<feature type="transmembrane region" description="Helical" evidence="8">
    <location>
        <begin position="318"/>
        <end position="335"/>
    </location>
</feature>
<evidence type="ECO:0000256" key="6">
    <source>
        <dbReference type="ARBA" id="ARBA00023136"/>
    </source>
</evidence>
<feature type="transmembrane region" description="Helical" evidence="8">
    <location>
        <begin position="341"/>
        <end position="358"/>
    </location>
</feature>
<evidence type="ECO:0000313" key="12">
    <source>
        <dbReference type="Proteomes" id="UP001432360"/>
    </source>
</evidence>
<dbReference type="RefSeq" id="WP_331372534.1">
    <property type="nucleotide sequence ID" value="NZ_CP133148.1"/>
</dbReference>
<keyword evidence="4 8" id="KW-0812">Transmembrane</keyword>
<keyword evidence="12" id="KW-1185">Reference proteome</keyword>
<comment type="subcellular location">
    <subcellularLocation>
        <location evidence="8">Cell membrane</location>
        <topology evidence="8">Multi-pass membrane protein</topology>
    </subcellularLocation>
    <subcellularLocation>
        <location evidence="1">Membrane</location>
        <topology evidence="1">Multi-pass membrane protein</topology>
    </subcellularLocation>
</comment>
<dbReference type="InterPro" id="IPR018047">
    <property type="entry name" value="Ammonium_transpt_CS"/>
</dbReference>
<protein>
    <recommendedName>
        <fullName evidence="8">Ammonium transporter</fullName>
    </recommendedName>
</protein>
<reference evidence="11" key="1">
    <citation type="submission" date="2023-08" db="EMBL/GenBank/DDBJ databases">
        <title>Complete genome sequence of Sinorhizobium chiapanecum ITTG S70 isolated from Acaciella angustissima nodules in Chiapas-Mexico.</title>
        <authorList>
            <person name="Rincon-Rosales R."/>
            <person name="Rogel M.A."/>
            <person name="Rincon-Medina C.I."/>
            <person name="Guerrero G."/>
            <person name="Manzano-Gomez L.A."/>
            <person name="Lopez-Lopez A."/>
            <person name="Rincon Molina F.A."/>
            <person name="Martinez-Romero E."/>
        </authorList>
    </citation>
    <scope>NUCLEOTIDE SEQUENCE</scope>
    <source>
        <strain evidence="11">ITTG S70</strain>
    </source>
</reference>
<sequence>MSSFKLSTSLGRVGATAAALFAPVIAFAQEAAPAAVEAAAATPVPDKGDTTWMLLSTILVLLMTVPGLALFYGGLVRAKNMLSVLMQVLMITAVVMIIWVTYGYSLAFTDGGSLNSYVGGFSKMFLAGVDTTTLAESFSKGVFIPEYVFVVFQMTFACITPALIVGAFAERIRFSAVVLFVVLWVTFVYFPIAHMVWFWGGPSAYTAPTGLIFSFGAIDFAGGTVVHINAGIAGLVGAILLGKRTGYKKEIMAPHSMTLTMVGASLLWVGWFGFNAGSNLEANAYAALAMINTFLATAAAIISWAVVETLVRGKASMLGGASGAVAGLVAVTPAAGFAGPMGAIVLGLVVSPVCYFFVDVVKNKFNYDDSLDVFGIHGVGGILGAIGTGILVNPALGGAGIVDYSTADFAAGYAGTATQVWAQLKGVLVTVVWSGIGSAILYKVVDAIVGLRVSVEAEREGLDLSSHGEAAYHAS</sequence>
<proteinExistence type="inferred from homology"/>
<dbReference type="InterPro" id="IPR029020">
    <property type="entry name" value="Ammonium/urea_transptr"/>
</dbReference>
<dbReference type="PANTHER" id="PTHR43029">
    <property type="entry name" value="AMMONIUM TRANSPORTER MEP2"/>
    <property type="match status" value="1"/>
</dbReference>
<evidence type="ECO:0000256" key="9">
    <source>
        <dbReference type="SAM" id="SignalP"/>
    </source>
</evidence>
<dbReference type="PANTHER" id="PTHR43029:SF10">
    <property type="entry name" value="AMMONIUM TRANSPORTER MEP2"/>
    <property type="match status" value="1"/>
</dbReference>
<evidence type="ECO:0000256" key="4">
    <source>
        <dbReference type="ARBA" id="ARBA00022692"/>
    </source>
</evidence>
<keyword evidence="6 8" id="KW-0472">Membrane</keyword>
<feature type="transmembrane region" description="Helical" evidence="8">
    <location>
        <begin position="284"/>
        <end position="306"/>
    </location>
</feature>
<evidence type="ECO:0000256" key="2">
    <source>
        <dbReference type="ARBA" id="ARBA00005887"/>
    </source>
</evidence>
<evidence type="ECO:0000256" key="7">
    <source>
        <dbReference type="ARBA" id="ARBA00023177"/>
    </source>
</evidence>
<evidence type="ECO:0000256" key="5">
    <source>
        <dbReference type="ARBA" id="ARBA00022989"/>
    </source>
</evidence>
<feature type="transmembrane region" description="Helical" evidence="8">
    <location>
        <begin position="220"/>
        <end position="241"/>
    </location>
</feature>
<dbReference type="NCBIfam" id="TIGR00836">
    <property type="entry name" value="amt"/>
    <property type="match status" value="1"/>
</dbReference>
<feature type="chain" id="PRO_5047156991" description="Ammonium transporter" evidence="9">
    <location>
        <begin position="29"/>
        <end position="475"/>
    </location>
</feature>
<feature type="transmembrane region" description="Helical" evidence="8">
    <location>
        <begin position="253"/>
        <end position="272"/>
    </location>
</feature>
<name>A0ABZ2B728_9HYPH</name>
<evidence type="ECO:0000256" key="8">
    <source>
        <dbReference type="RuleBase" id="RU362002"/>
    </source>
</evidence>
<evidence type="ECO:0000256" key="3">
    <source>
        <dbReference type="ARBA" id="ARBA00022448"/>
    </source>
</evidence>